<dbReference type="PANTHER" id="PTHR43394:SF1">
    <property type="entry name" value="ATP-BINDING CASSETTE SUB-FAMILY B MEMBER 10, MITOCHONDRIAL"/>
    <property type="match status" value="1"/>
</dbReference>
<dbReference type="AlphaFoldDB" id="A0A1Z4UZL8"/>
<dbReference type="RefSeq" id="WP_096664367.1">
    <property type="nucleotide sequence ID" value="NZ_AP018316.1"/>
</dbReference>
<dbReference type="PROSITE" id="PS50990">
    <property type="entry name" value="PEPTIDASE_C39"/>
    <property type="match status" value="1"/>
</dbReference>
<evidence type="ECO:0000256" key="1">
    <source>
        <dbReference type="ARBA" id="ARBA00004651"/>
    </source>
</evidence>
<sequence length="722" mass="79462">MLNIFKSHQNYQCVLQLSEEDCGAACLVSITKHYGRFLSMIKSREAVGTGQLGTTLLGLKRGSENLGFNARAVKASPEIVDRITEITLPAIIHWQGYHWVVLYGKKGKKYVIADPAVGLRYLTKEELTNAWNGVMLLLEPDPDRFFEQPQEQSKGGITRFFRRILPYRGLLTQVLMINIVLGLLALGTPVLIQLLTDDVLVRGDVQLLTVVVSAVVVMSLFGGGLQVFQALMISHFGQRLQLGLVLEFGRKLLQLPLNYYESRRSGEITSRLRDIGEINQLVSQIVIVLPSQFFIALISFSLMLFYSWQLTIAVLLVAGLMTVSTLPFLPILQQKTRSLLVLGAENQGVLVETFKGAQVIKTTNAAPQFWDEFQSRFGRLANLAFSTVQIAIINGTVAKIISTIGGVILLGMGSMLVIKGNLSIGQMLAFNALQVNVLALINSLVGFVDEYFRSQTAVSRLLEVIDATPEVVGGSQKPTAQISSVADINCSHLQFHHAGRVDLLDDFSLQLPGGKTIALIGKSGCGKSTLAKLLAGLYVPDSGNIRIGFFNIQDIALDCYRQQVVYVPQEPHFWSRTILENFRLGTPNISFEDIVQACDIADADGFISQLPNKYQTVLGEFGANLSGGQRQRLAIARGILTNPPILILDEATAGLDPMSEAHVLDRLLEHRIGKTTILITHRPSVIHRANWIVLIEKGQVQIQGTPETFLSKPGEHLQFLTV</sequence>
<keyword evidence="9 11" id="KW-1133">Transmembrane helix</keyword>
<dbReference type="SUPFAM" id="SSF52540">
    <property type="entry name" value="P-loop containing nucleoside triphosphate hydrolases"/>
    <property type="match status" value="1"/>
</dbReference>
<evidence type="ECO:0000256" key="4">
    <source>
        <dbReference type="ARBA" id="ARBA00022692"/>
    </source>
</evidence>
<evidence type="ECO:0000256" key="7">
    <source>
        <dbReference type="ARBA" id="ARBA00022807"/>
    </source>
</evidence>
<evidence type="ECO:0000256" key="2">
    <source>
        <dbReference type="ARBA" id="ARBA00022448"/>
    </source>
</evidence>
<dbReference type="InterPro" id="IPR039421">
    <property type="entry name" value="Type_1_exporter"/>
</dbReference>
<dbReference type="Pfam" id="PF00005">
    <property type="entry name" value="ABC_tran"/>
    <property type="match status" value="1"/>
</dbReference>
<gene>
    <name evidence="15" type="ORF">NIES806_08250</name>
</gene>
<dbReference type="Proteomes" id="UP000218702">
    <property type="component" value="Chromosome"/>
</dbReference>
<keyword evidence="10 11" id="KW-0472">Membrane</keyword>
<evidence type="ECO:0000256" key="11">
    <source>
        <dbReference type="SAM" id="Phobius"/>
    </source>
</evidence>
<dbReference type="InterPro" id="IPR036640">
    <property type="entry name" value="ABC1_TM_sf"/>
</dbReference>
<dbReference type="PROSITE" id="PS00211">
    <property type="entry name" value="ABC_TRANSPORTER_1"/>
    <property type="match status" value="1"/>
</dbReference>
<dbReference type="OrthoDB" id="437054at2"/>
<dbReference type="GO" id="GO:0015421">
    <property type="term" value="F:ABC-type oligopeptide transporter activity"/>
    <property type="evidence" value="ECO:0007669"/>
    <property type="project" value="TreeGrafter"/>
</dbReference>
<reference evidence="15 16" key="1">
    <citation type="submission" date="2017-06" db="EMBL/GenBank/DDBJ databases">
        <title>Genome sequencing of cyanobaciteial culture collection at National Institute for Environmental Studies (NIES).</title>
        <authorList>
            <person name="Hirose Y."/>
            <person name="Shimura Y."/>
            <person name="Fujisawa T."/>
            <person name="Nakamura Y."/>
            <person name="Kawachi M."/>
        </authorList>
    </citation>
    <scope>NUCLEOTIDE SEQUENCE [LARGE SCALE GENOMIC DNA]</scope>
    <source>
        <strain evidence="15 16">NIES-806</strain>
    </source>
</reference>
<dbReference type="InterPro" id="IPR011527">
    <property type="entry name" value="ABC1_TM_dom"/>
</dbReference>
<keyword evidence="16" id="KW-1185">Reference proteome</keyword>
<dbReference type="Gene3D" id="3.40.50.300">
    <property type="entry name" value="P-loop containing nucleotide triphosphate hydrolases"/>
    <property type="match status" value="1"/>
</dbReference>
<dbReference type="GO" id="GO:0005886">
    <property type="term" value="C:plasma membrane"/>
    <property type="evidence" value="ECO:0007669"/>
    <property type="project" value="UniProtKB-SubCell"/>
</dbReference>
<dbReference type="GO" id="GO:0008234">
    <property type="term" value="F:cysteine-type peptidase activity"/>
    <property type="evidence" value="ECO:0007669"/>
    <property type="project" value="UniProtKB-KW"/>
</dbReference>
<dbReference type="EMBL" id="AP018316">
    <property type="protein sequence ID" value="BAZ84634.1"/>
    <property type="molecule type" value="Genomic_DNA"/>
</dbReference>
<proteinExistence type="predicted"/>
<keyword evidence="8" id="KW-0067">ATP-binding</keyword>
<comment type="subcellular location">
    <subcellularLocation>
        <location evidence="1">Cell membrane</location>
        <topology evidence="1">Multi-pass membrane protein</topology>
    </subcellularLocation>
</comment>
<keyword evidence="4 11" id="KW-0812">Transmembrane</keyword>
<dbReference type="Pfam" id="PF03412">
    <property type="entry name" value="Peptidase_C39"/>
    <property type="match status" value="1"/>
</dbReference>
<dbReference type="Gene3D" id="1.20.1560.10">
    <property type="entry name" value="ABC transporter type 1, transmembrane domain"/>
    <property type="match status" value="1"/>
</dbReference>
<feature type="transmembrane region" description="Helical" evidence="11">
    <location>
        <begin position="281"/>
        <end position="306"/>
    </location>
</feature>
<feature type="domain" description="ABC transporter" evidence="12">
    <location>
        <begin position="488"/>
        <end position="722"/>
    </location>
</feature>
<keyword evidence="2" id="KW-0813">Transport</keyword>
<dbReference type="SMART" id="SM00382">
    <property type="entry name" value="AAA"/>
    <property type="match status" value="1"/>
</dbReference>
<feature type="transmembrane region" description="Helical" evidence="11">
    <location>
        <begin position="170"/>
        <end position="195"/>
    </location>
</feature>
<dbReference type="PANTHER" id="PTHR43394">
    <property type="entry name" value="ATP-DEPENDENT PERMEASE MDL1, MITOCHONDRIAL"/>
    <property type="match status" value="1"/>
</dbReference>
<dbReference type="CDD" id="cd02418">
    <property type="entry name" value="Peptidase_C39B"/>
    <property type="match status" value="1"/>
</dbReference>
<dbReference type="InterPro" id="IPR003593">
    <property type="entry name" value="AAA+_ATPase"/>
</dbReference>
<evidence type="ECO:0000256" key="3">
    <source>
        <dbReference type="ARBA" id="ARBA00022475"/>
    </source>
</evidence>
<keyword evidence="6" id="KW-0378">Hydrolase</keyword>
<dbReference type="PROSITE" id="PS50929">
    <property type="entry name" value="ABC_TM1F"/>
    <property type="match status" value="1"/>
</dbReference>
<feature type="transmembrane region" description="Helical" evidence="11">
    <location>
        <begin position="207"/>
        <end position="231"/>
    </location>
</feature>
<dbReference type="GO" id="GO:0006508">
    <property type="term" value="P:proteolysis"/>
    <property type="evidence" value="ECO:0007669"/>
    <property type="project" value="InterPro"/>
</dbReference>
<dbReference type="Gene3D" id="3.90.70.10">
    <property type="entry name" value="Cysteine proteinases"/>
    <property type="match status" value="1"/>
</dbReference>
<protein>
    <submittedName>
        <fullName evidence="15">ABC transporter-related protein</fullName>
    </submittedName>
</protein>
<keyword evidence="5" id="KW-0547">Nucleotide-binding</keyword>
<evidence type="ECO:0000259" key="12">
    <source>
        <dbReference type="PROSITE" id="PS50893"/>
    </source>
</evidence>
<dbReference type="FunFam" id="3.40.50.300:FF:000299">
    <property type="entry name" value="ABC transporter ATP-binding protein/permease"/>
    <property type="match status" value="1"/>
</dbReference>
<dbReference type="SUPFAM" id="SSF90123">
    <property type="entry name" value="ABC transporter transmembrane region"/>
    <property type="match status" value="1"/>
</dbReference>
<organism evidence="15 16">
    <name type="scientific">Dolichospermum compactum NIES-806</name>
    <dbReference type="NCBI Taxonomy" id="1973481"/>
    <lineage>
        <taxon>Bacteria</taxon>
        <taxon>Bacillati</taxon>
        <taxon>Cyanobacteriota</taxon>
        <taxon>Cyanophyceae</taxon>
        <taxon>Nostocales</taxon>
        <taxon>Aphanizomenonaceae</taxon>
        <taxon>Dolichospermum</taxon>
        <taxon>Dolichospermum compactum</taxon>
    </lineage>
</organism>
<accession>A0A1Z4UZL8</accession>
<feature type="domain" description="Peptidase C39" evidence="14">
    <location>
        <begin position="16"/>
        <end position="138"/>
    </location>
</feature>
<dbReference type="PROSITE" id="PS50893">
    <property type="entry name" value="ABC_TRANSPORTER_2"/>
    <property type="match status" value="1"/>
</dbReference>
<evidence type="ECO:0000256" key="10">
    <source>
        <dbReference type="ARBA" id="ARBA00023136"/>
    </source>
</evidence>
<evidence type="ECO:0000259" key="13">
    <source>
        <dbReference type="PROSITE" id="PS50929"/>
    </source>
</evidence>
<evidence type="ECO:0000313" key="16">
    <source>
        <dbReference type="Proteomes" id="UP000218702"/>
    </source>
</evidence>
<dbReference type="InterPro" id="IPR003439">
    <property type="entry name" value="ABC_transporter-like_ATP-bd"/>
</dbReference>
<dbReference type="GO" id="GO:0005524">
    <property type="term" value="F:ATP binding"/>
    <property type="evidence" value="ECO:0007669"/>
    <property type="project" value="UniProtKB-KW"/>
</dbReference>
<dbReference type="GO" id="GO:0016887">
    <property type="term" value="F:ATP hydrolysis activity"/>
    <property type="evidence" value="ECO:0007669"/>
    <property type="project" value="InterPro"/>
</dbReference>
<evidence type="ECO:0000256" key="8">
    <source>
        <dbReference type="ARBA" id="ARBA00022840"/>
    </source>
</evidence>
<evidence type="ECO:0000256" key="6">
    <source>
        <dbReference type="ARBA" id="ARBA00022801"/>
    </source>
</evidence>
<dbReference type="KEGG" id="dcm:NIES806_08250"/>
<keyword evidence="7" id="KW-0788">Thiol protease</keyword>
<feature type="transmembrane region" description="Helical" evidence="11">
    <location>
        <begin position="400"/>
        <end position="418"/>
    </location>
</feature>
<name>A0A1Z4UZL8_9CYAN</name>
<evidence type="ECO:0000313" key="15">
    <source>
        <dbReference type="EMBL" id="BAZ84634.1"/>
    </source>
</evidence>
<keyword evidence="7" id="KW-0645">Protease</keyword>
<evidence type="ECO:0000256" key="9">
    <source>
        <dbReference type="ARBA" id="ARBA00022989"/>
    </source>
</evidence>
<feature type="transmembrane region" description="Helical" evidence="11">
    <location>
        <begin position="312"/>
        <end position="332"/>
    </location>
</feature>
<evidence type="ECO:0000256" key="5">
    <source>
        <dbReference type="ARBA" id="ARBA00022741"/>
    </source>
</evidence>
<dbReference type="Pfam" id="PF00664">
    <property type="entry name" value="ABC_membrane"/>
    <property type="match status" value="1"/>
</dbReference>
<keyword evidence="3" id="KW-1003">Cell membrane</keyword>
<dbReference type="InterPro" id="IPR027417">
    <property type="entry name" value="P-loop_NTPase"/>
</dbReference>
<dbReference type="CDD" id="cd18570">
    <property type="entry name" value="ABC_6TM_PCAT1_LagD_like"/>
    <property type="match status" value="1"/>
</dbReference>
<evidence type="ECO:0000259" key="14">
    <source>
        <dbReference type="PROSITE" id="PS50990"/>
    </source>
</evidence>
<dbReference type="InterPro" id="IPR005074">
    <property type="entry name" value="Peptidase_C39"/>
</dbReference>
<feature type="domain" description="ABC transmembrane type-1" evidence="13">
    <location>
        <begin position="179"/>
        <end position="453"/>
    </location>
</feature>
<dbReference type="InterPro" id="IPR017871">
    <property type="entry name" value="ABC_transporter-like_CS"/>
</dbReference>